<evidence type="ECO:0000259" key="7">
    <source>
        <dbReference type="Pfam" id="PF13649"/>
    </source>
</evidence>
<keyword evidence="4 6" id="KW-0949">S-adenosyl-L-methionine</keyword>
<dbReference type="AlphaFoldDB" id="A0A9W7FS41"/>
<dbReference type="EMBL" id="BRXW01000272">
    <property type="protein sequence ID" value="GMI16976.1"/>
    <property type="molecule type" value="Genomic_DNA"/>
</dbReference>
<dbReference type="Pfam" id="PF22528">
    <property type="entry name" value="PRMT_C"/>
    <property type="match status" value="1"/>
</dbReference>
<sequence>MSDSDCSEWSSDSEAGDFFASSFPPFSPSLKNTDPPTTLLASLSLDTENNFDLLSILHEILTVLSSTWIEPIKDDYVLIRLLNNLRTTPTYSSCLSLLPAPSSYSIEDNGPILQSGEIYNFQQSIYFKPVLEEDGYIFSVDTLREMYFERFGGDSTNLDVDFSPLETLSSLKAQLRASQNLIKTLTSETLPPPKPNTKSSAIIPPPSVDNDSYYFNSYSHYGIHETMLKDKIRTLAYKKSIEQNVSLFKGKTVLDVGCGTGVLSIFSKKLGEAKMVIGVDDSNMINNARKICQANGLSGEEIVLMRGKMEELELPVSKVDIVISEWMGYGLLYETMLPSVLNARDKYMSKDGTMWPNKCSMFMELGEDGRTEYWKDVYGIDMECMKGEIEGERWREARVEVVEENVIVSNRFNVWDCDLNIVKDEDLDFDTTFTLTVKNDQKINCFIISFDVDFDLPRHSKVSFSTSVQTTPTHWMQTLLWLEPSTVPEMKAGEVMKGDMRVERCRGNHRDIEFTIDWRVEGGEKRGKQKWAIVS</sequence>
<reference evidence="10" key="1">
    <citation type="journal article" date="2023" name="Commun. Biol.">
        <title>Genome analysis of Parmales, the sister group of diatoms, reveals the evolutionary specialization of diatoms from phago-mixotrophs to photoautotrophs.</title>
        <authorList>
            <person name="Ban H."/>
            <person name="Sato S."/>
            <person name="Yoshikawa S."/>
            <person name="Yamada K."/>
            <person name="Nakamura Y."/>
            <person name="Ichinomiya M."/>
            <person name="Sato N."/>
            <person name="Blanc-Mathieu R."/>
            <person name="Endo H."/>
            <person name="Kuwata A."/>
            <person name="Ogata H."/>
        </authorList>
    </citation>
    <scope>NUCLEOTIDE SEQUENCE [LARGE SCALE GENOMIC DNA]</scope>
    <source>
        <strain evidence="10">NIES 3700</strain>
    </source>
</reference>
<dbReference type="EC" id="2.1.1.319" evidence="1"/>
<dbReference type="Pfam" id="PF13649">
    <property type="entry name" value="Methyltransf_25"/>
    <property type="match status" value="1"/>
</dbReference>
<dbReference type="PANTHER" id="PTHR11006:SF53">
    <property type="entry name" value="PROTEIN ARGININE N-METHYLTRANSFERASE 3"/>
    <property type="match status" value="1"/>
</dbReference>
<dbReference type="FunFam" id="3.40.50.150:FF:000003">
    <property type="entry name" value="Blast:Protein arginine N-methyltransferase 1"/>
    <property type="match status" value="1"/>
</dbReference>
<dbReference type="GO" id="GO:0032259">
    <property type="term" value="P:methylation"/>
    <property type="evidence" value="ECO:0007669"/>
    <property type="project" value="UniProtKB-KW"/>
</dbReference>
<comment type="caution">
    <text evidence="9">The sequence shown here is derived from an EMBL/GenBank/DDBJ whole genome shotgun (WGS) entry which is preliminary data.</text>
</comment>
<keyword evidence="10" id="KW-1185">Reference proteome</keyword>
<dbReference type="Gene3D" id="2.70.160.11">
    <property type="entry name" value="Hnrnp arginine n-methyltransferase1"/>
    <property type="match status" value="1"/>
</dbReference>
<comment type="catalytic activity">
    <reaction evidence="5">
        <text>L-arginyl-[protein] + S-adenosyl-L-methionine = N(omega)-methyl-L-arginyl-[protein] + S-adenosyl-L-homocysteine + H(+)</text>
        <dbReference type="Rhea" id="RHEA:48100"/>
        <dbReference type="Rhea" id="RHEA-COMP:10532"/>
        <dbReference type="Rhea" id="RHEA-COMP:11990"/>
        <dbReference type="ChEBI" id="CHEBI:15378"/>
        <dbReference type="ChEBI" id="CHEBI:29965"/>
        <dbReference type="ChEBI" id="CHEBI:57856"/>
        <dbReference type="ChEBI" id="CHEBI:59789"/>
        <dbReference type="ChEBI" id="CHEBI:65280"/>
    </reaction>
    <physiologicalReaction direction="left-to-right" evidence="5">
        <dbReference type="Rhea" id="RHEA:48101"/>
    </physiologicalReaction>
</comment>
<dbReference type="InterPro" id="IPR029063">
    <property type="entry name" value="SAM-dependent_MTases_sf"/>
</dbReference>
<dbReference type="Proteomes" id="UP001165122">
    <property type="component" value="Unassembled WGS sequence"/>
</dbReference>
<dbReference type="OrthoDB" id="7848332at2759"/>
<evidence type="ECO:0000256" key="1">
    <source>
        <dbReference type="ARBA" id="ARBA00011925"/>
    </source>
</evidence>
<dbReference type="GO" id="GO:0042054">
    <property type="term" value="F:histone methyltransferase activity"/>
    <property type="evidence" value="ECO:0007669"/>
    <property type="project" value="TreeGrafter"/>
</dbReference>
<dbReference type="PROSITE" id="PS51678">
    <property type="entry name" value="SAM_MT_PRMT"/>
    <property type="match status" value="1"/>
</dbReference>
<dbReference type="GO" id="GO:0035242">
    <property type="term" value="F:protein-arginine omega-N asymmetric methyltransferase activity"/>
    <property type="evidence" value="ECO:0007669"/>
    <property type="project" value="UniProtKB-EC"/>
</dbReference>
<proteinExistence type="predicted"/>
<dbReference type="InterPro" id="IPR055135">
    <property type="entry name" value="PRMT_dom"/>
</dbReference>
<organism evidence="9 10">
    <name type="scientific">Triparma laevis f. longispina</name>
    <dbReference type="NCBI Taxonomy" id="1714387"/>
    <lineage>
        <taxon>Eukaryota</taxon>
        <taxon>Sar</taxon>
        <taxon>Stramenopiles</taxon>
        <taxon>Ochrophyta</taxon>
        <taxon>Bolidophyceae</taxon>
        <taxon>Parmales</taxon>
        <taxon>Triparmaceae</taxon>
        <taxon>Triparma</taxon>
    </lineage>
</organism>
<dbReference type="InterPro" id="IPR025799">
    <property type="entry name" value="Arg_MeTrfase"/>
</dbReference>
<gene>
    <name evidence="9" type="ORF">TrLO_g4950</name>
</gene>
<dbReference type="GO" id="GO:0005634">
    <property type="term" value="C:nucleus"/>
    <property type="evidence" value="ECO:0007669"/>
    <property type="project" value="TreeGrafter"/>
</dbReference>
<evidence type="ECO:0000256" key="4">
    <source>
        <dbReference type="ARBA" id="ARBA00022691"/>
    </source>
</evidence>
<dbReference type="CDD" id="cd02440">
    <property type="entry name" value="AdoMet_MTases"/>
    <property type="match status" value="1"/>
</dbReference>
<dbReference type="Gene3D" id="3.40.50.150">
    <property type="entry name" value="Vaccinia Virus protein VP39"/>
    <property type="match status" value="1"/>
</dbReference>
<dbReference type="InterPro" id="IPR041698">
    <property type="entry name" value="Methyltransf_25"/>
</dbReference>
<evidence type="ECO:0000256" key="2">
    <source>
        <dbReference type="ARBA" id="ARBA00022603"/>
    </source>
</evidence>
<dbReference type="PANTHER" id="PTHR11006">
    <property type="entry name" value="PROTEIN ARGININE N-METHYLTRANSFERASE"/>
    <property type="match status" value="1"/>
</dbReference>
<evidence type="ECO:0000256" key="6">
    <source>
        <dbReference type="PROSITE-ProRule" id="PRU01015"/>
    </source>
</evidence>
<evidence type="ECO:0000256" key="3">
    <source>
        <dbReference type="ARBA" id="ARBA00022679"/>
    </source>
</evidence>
<evidence type="ECO:0000313" key="9">
    <source>
        <dbReference type="EMBL" id="GMI16976.1"/>
    </source>
</evidence>
<protein>
    <recommendedName>
        <fullName evidence="1">type I protein arginine methyltransferase</fullName>
        <ecNumber evidence="1">2.1.1.319</ecNumber>
    </recommendedName>
</protein>
<evidence type="ECO:0000256" key="5">
    <source>
        <dbReference type="ARBA" id="ARBA00049303"/>
    </source>
</evidence>
<evidence type="ECO:0000313" key="10">
    <source>
        <dbReference type="Proteomes" id="UP001165122"/>
    </source>
</evidence>
<feature type="domain" description="Protein arginine N-methyltransferase" evidence="8">
    <location>
        <begin position="369"/>
        <end position="521"/>
    </location>
</feature>
<keyword evidence="3 6" id="KW-0808">Transferase</keyword>
<accession>A0A9W7FS41</accession>
<name>A0A9W7FS41_9STRA</name>
<keyword evidence="2 6" id="KW-0489">Methyltransferase</keyword>
<evidence type="ECO:0000259" key="8">
    <source>
        <dbReference type="Pfam" id="PF22528"/>
    </source>
</evidence>
<dbReference type="SUPFAM" id="SSF53335">
    <property type="entry name" value="S-adenosyl-L-methionine-dependent methyltransferases"/>
    <property type="match status" value="1"/>
</dbReference>
<feature type="domain" description="Methyltransferase" evidence="7">
    <location>
        <begin position="253"/>
        <end position="334"/>
    </location>
</feature>